<dbReference type="AlphaFoldDB" id="A0A699ZDL1"/>
<name>A0A699ZDL1_HAELA</name>
<gene>
    <name evidence="1" type="ORF">HaLaN_17857</name>
</gene>
<protein>
    <submittedName>
        <fullName evidence="1">Uncharacterized protein</fullName>
    </submittedName>
</protein>
<comment type="caution">
    <text evidence="1">The sequence shown here is derived from an EMBL/GenBank/DDBJ whole genome shotgun (WGS) entry which is preliminary data.</text>
</comment>
<dbReference type="Proteomes" id="UP000485058">
    <property type="component" value="Unassembled WGS sequence"/>
</dbReference>
<evidence type="ECO:0000313" key="2">
    <source>
        <dbReference type="Proteomes" id="UP000485058"/>
    </source>
</evidence>
<feature type="non-terminal residue" evidence="1">
    <location>
        <position position="1"/>
    </location>
</feature>
<evidence type="ECO:0000313" key="1">
    <source>
        <dbReference type="EMBL" id="GFH20693.1"/>
    </source>
</evidence>
<proteinExistence type="predicted"/>
<keyword evidence="2" id="KW-1185">Reference proteome</keyword>
<reference evidence="1 2" key="1">
    <citation type="submission" date="2020-02" db="EMBL/GenBank/DDBJ databases">
        <title>Draft genome sequence of Haematococcus lacustris strain NIES-144.</title>
        <authorList>
            <person name="Morimoto D."/>
            <person name="Nakagawa S."/>
            <person name="Yoshida T."/>
            <person name="Sawayama S."/>
        </authorList>
    </citation>
    <scope>NUCLEOTIDE SEQUENCE [LARGE SCALE GENOMIC DNA]</scope>
    <source>
        <strain evidence="1 2">NIES-144</strain>
    </source>
</reference>
<dbReference type="EMBL" id="BLLF01001681">
    <property type="protein sequence ID" value="GFH20693.1"/>
    <property type="molecule type" value="Genomic_DNA"/>
</dbReference>
<organism evidence="1 2">
    <name type="scientific">Haematococcus lacustris</name>
    <name type="common">Green alga</name>
    <name type="synonym">Haematococcus pluvialis</name>
    <dbReference type="NCBI Taxonomy" id="44745"/>
    <lineage>
        <taxon>Eukaryota</taxon>
        <taxon>Viridiplantae</taxon>
        <taxon>Chlorophyta</taxon>
        <taxon>core chlorophytes</taxon>
        <taxon>Chlorophyceae</taxon>
        <taxon>CS clade</taxon>
        <taxon>Chlamydomonadales</taxon>
        <taxon>Haematococcaceae</taxon>
        <taxon>Haematococcus</taxon>
    </lineage>
</organism>
<accession>A0A699ZDL1</accession>
<sequence>MLSSSQLKCLVEEQRAAALVLGGSALLRADGLTHFGVRKLLSGLQGVEYEGGDWLPKVVDRPKLPILLW</sequence>